<dbReference type="Pfam" id="PF06025">
    <property type="entry name" value="DUF913"/>
    <property type="match status" value="2"/>
</dbReference>
<dbReference type="Gene3D" id="3.30.2160.10">
    <property type="entry name" value="Hect, E3 ligase catalytic domain"/>
    <property type="match status" value="1"/>
</dbReference>
<dbReference type="Pfam" id="PF14377">
    <property type="entry name" value="UBM"/>
    <property type="match status" value="3"/>
</dbReference>
<comment type="pathway">
    <text evidence="3">Protein modification; protein ubiquitination.</text>
</comment>
<feature type="region of interest" description="Disordered" evidence="13">
    <location>
        <begin position="1982"/>
        <end position="2173"/>
    </location>
</feature>
<feature type="compositionally biased region" description="Acidic residues" evidence="13">
    <location>
        <begin position="2055"/>
        <end position="2096"/>
    </location>
</feature>
<dbReference type="GO" id="GO:0005634">
    <property type="term" value="C:nucleus"/>
    <property type="evidence" value="ECO:0007669"/>
    <property type="project" value="UniProtKB-SubCell"/>
</dbReference>
<organism evidence="16 17">
    <name type="scientific">Trichomonascus ciferrii</name>
    <dbReference type="NCBI Taxonomy" id="44093"/>
    <lineage>
        <taxon>Eukaryota</taxon>
        <taxon>Fungi</taxon>
        <taxon>Dikarya</taxon>
        <taxon>Ascomycota</taxon>
        <taxon>Saccharomycotina</taxon>
        <taxon>Dipodascomycetes</taxon>
        <taxon>Dipodascales</taxon>
        <taxon>Trichomonascaceae</taxon>
        <taxon>Trichomonascus</taxon>
        <taxon>Trichomonascus ciferrii complex</taxon>
    </lineage>
</organism>
<feature type="compositionally biased region" description="Basic and acidic residues" evidence="13">
    <location>
        <begin position="2368"/>
        <end position="2404"/>
    </location>
</feature>
<evidence type="ECO:0000256" key="6">
    <source>
        <dbReference type="ARBA" id="ARBA00022679"/>
    </source>
</evidence>
<feature type="compositionally biased region" description="Acidic residues" evidence="13">
    <location>
        <begin position="2008"/>
        <end position="2021"/>
    </location>
</feature>
<dbReference type="InterPro" id="IPR015940">
    <property type="entry name" value="UBA"/>
</dbReference>
<dbReference type="InterPro" id="IPR016024">
    <property type="entry name" value="ARM-type_fold"/>
</dbReference>
<dbReference type="Pfam" id="PF06012">
    <property type="entry name" value="DUF908"/>
    <property type="match status" value="1"/>
</dbReference>
<dbReference type="Gene3D" id="1.10.8.10">
    <property type="entry name" value="DNA helicase RuvA subunit, C-terminal domain"/>
    <property type="match status" value="1"/>
</dbReference>
<dbReference type="OrthoDB" id="8068875at2759"/>
<dbReference type="InterPro" id="IPR010314">
    <property type="entry name" value="E3_Ub_ligase_DUF913"/>
</dbReference>
<feature type="region of interest" description="Disordered" evidence="13">
    <location>
        <begin position="1935"/>
        <end position="1967"/>
    </location>
</feature>
<keyword evidence="6" id="KW-0808">Transferase</keyword>
<evidence type="ECO:0000313" key="17">
    <source>
        <dbReference type="Proteomes" id="UP000761534"/>
    </source>
</evidence>
<dbReference type="Proteomes" id="UP000761534">
    <property type="component" value="Unassembled WGS sequence"/>
</dbReference>
<reference evidence="16" key="1">
    <citation type="journal article" date="2019" name="G3 (Bethesda)">
        <title>Genome Assemblies of Two Rare Opportunistic Yeast Pathogens: Diutina rugosa (syn. Candida rugosa) and Trichomonascus ciferrii (syn. Candida ciferrii).</title>
        <authorList>
            <person name="Mixao V."/>
            <person name="Saus E."/>
            <person name="Hansen A.P."/>
            <person name="Lass-Florl C."/>
            <person name="Gabaldon T."/>
        </authorList>
    </citation>
    <scope>NUCLEOTIDE SEQUENCE</scope>
    <source>
        <strain evidence="16">CBS 4856</strain>
    </source>
</reference>
<feature type="compositionally biased region" description="Acidic residues" evidence="13">
    <location>
        <begin position="1935"/>
        <end position="1952"/>
    </location>
</feature>
<feature type="compositionally biased region" description="Basic and acidic residues" evidence="13">
    <location>
        <begin position="2515"/>
        <end position="2525"/>
    </location>
</feature>
<dbReference type="CDD" id="cd00078">
    <property type="entry name" value="HECTc"/>
    <property type="match status" value="1"/>
</dbReference>
<evidence type="ECO:0000256" key="9">
    <source>
        <dbReference type="ARBA" id="ARBA00023242"/>
    </source>
</evidence>
<dbReference type="FunFam" id="3.90.1750.10:FF:000003">
    <property type="entry name" value="E3 ubiquitin-protein ligase UPL1"/>
    <property type="match status" value="1"/>
</dbReference>
<dbReference type="GO" id="GO:0051028">
    <property type="term" value="P:mRNA transport"/>
    <property type="evidence" value="ECO:0007669"/>
    <property type="project" value="UniProtKB-KW"/>
</dbReference>
<protein>
    <recommendedName>
        <fullName evidence="4">HECT-type E3 ubiquitin transferase</fullName>
        <ecNumber evidence="4">2.3.2.26</ecNumber>
    </recommendedName>
    <alternativeName>
        <fullName evidence="11">HECT-type E3 ubiquitin transferase TOM1</fullName>
    </alternativeName>
</protein>
<dbReference type="SMART" id="SM00165">
    <property type="entry name" value="UBA"/>
    <property type="match status" value="1"/>
</dbReference>
<feature type="region of interest" description="Disordered" evidence="13">
    <location>
        <begin position="2715"/>
        <end position="2751"/>
    </location>
</feature>
<dbReference type="GO" id="GO:0006511">
    <property type="term" value="P:ubiquitin-dependent protein catabolic process"/>
    <property type="evidence" value="ECO:0007669"/>
    <property type="project" value="TreeGrafter"/>
</dbReference>
<dbReference type="EMBL" id="SWFS01000336">
    <property type="protein sequence ID" value="KAA8909615.1"/>
    <property type="molecule type" value="Genomic_DNA"/>
</dbReference>
<name>A0A642V0X5_9ASCO</name>
<dbReference type="VEuPathDB" id="FungiDB:TRICI_004450"/>
<feature type="active site" description="Glycyl thioester intermediate" evidence="12">
    <location>
        <position position="3524"/>
    </location>
</feature>
<feature type="compositionally biased region" description="Acidic residues" evidence="13">
    <location>
        <begin position="1982"/>
        <end position="2000"/>
    </location>
</feature>
<evidence type="ECO:0000256" key="1">
    <source>
        <dbReference type="ARBA" id="ARBA00000885"/>
    </source>
</evidence>
<comment type="catalytic activity">
    <reaction evidence="1">
        <text>S-ubiquitinyl-[E2 ubiquitin-conjugating enzyme]-L-cysteine + [acceptor protein]-L-lysine = [E2 ubiquitin-conjugating enzyme]-L-cysteine + N(6)-ubiquitinyl-[acceptor protein]-L-lysine.</text>
        <dbReference type="EC" id="2.3.2.26"/>
    </reaction>
</comment>
<feature type="compositionally biased region" description="Basic and acidic residues" evidence="13">
    <location>
        <begin position="1604"/>
        <end position="1624"/>
    </location>
</feature>
<dbReference type="Gene3D" id="3.90.1750.10">
    <property type="entry name" value="Hect, E3 ligase catalytic domains"/>
    <property type="match status" value="1"/>
</dbReference>
<dbReference type="InterPro" id="IPR010309">
    <property type="entry name" value="E3_Ub_ligase_DUF908"/>
</dbReference>
<comment type="subcellular location">
    <subcellularLocation>
        <location evidence="2">Nucleus</location>
    </subcellularLocation>
</comment>
<dbReference type="GO" id="GO:0005737">
    <property type="term" value="C:cytoplasm"/>
    <property type="evidence" value="ECO:0007669"/>
    <property type="project" value="TreeGrafter"/>
</dbReference>
<dbReference type="PROSITE" id="PS50237">
    <property type="entry name" value="HECT"/>
    <property type="match status" value="1"/>
</dbReference>
<proteinExistence type="inferred from homology"/>
<dbReference type="SUPFAM" id="SSF48371">
    <property type="entry name" value="ARM repeat"/>
    <property type="match status" value="2"/>
</dbReference>
<keyword evidence="17" id="KW-1185">Reference proteome</keyword>
<feature type="compositionally biased region" description="Polar residues" evidence="13">
    <location>
        <begin position="2723"/>
        <end position="2736"/>
    </location>
</feature>
<dbReference type="InterPro" id="IPR050409">
    <property type="entry name" value="E3_ubiq-protein_ligase"/>
</dbReference>
<dbReference type="PANTHER" id="PTHR11254">
    <property type="entry name" value="HECT DOMAIN UBIQUITIN-PROTEIN LIGASE"/>
    <property type="match status" value="1"/>
</dbReference>
<comment type="caution">
    <text evidence="16">The sequence shown here is derived from an EMBL/GenBank/DDBJ whole genome shotgun (WGS) entry which is preliminary data.</text>
</comment>
<evidence type="ECO:0000256" key="12">
    <source>
        <dbReference type="PROSITE-ProRule" id="PRU00104"/>
    </source>
</evidence>
<dbReference type="GO" id="GO:0061630">
    <property type="term" value="F:ubiquitin protein ligase activity"/>
    <property type="evidence" value="ECO:0007669"/>
    <property type="project" value="UniProtKB-EC"/>
</dbReference>
<evidence type="ECO:0000256" key="7">
    <source>
        <dbReference type="ARBA" id="ARBA00022786"/>
    </source>
</evidence>
<dbReference type="FunFam" id="3.30.2410.10:FF:000004">
    <property type="entry name" value="E3 ubiquitin-protein ligase HUWE1, variant"/>
    <property type="match status" value="1"/>
</dbReference>
<dbReference type="InterPro" id="IPR011989">
    <property type="entry name" value="ARM-like"/>
</dbReference>
<keyword evidence="7 12" id="KW-0833">Ubl conjugation pathway</keyword>
<keyword evidence="9" id="KW-0539">Nucleus</keyword>
<feature type="compositionally biased region" description="Basic and acidic residues" evidence="13">
    <location>
        <begin position="1570"/>
        <end position="1589"/>
    </location>
</feature>
<evidence type="ECO:0000313" key="16">
    <source>
        <dbReference type="EMBL" id="KAA8909615.1"/>
    </source>
</evidence>
<accession>A0A642V0X5</accession>
<dbReference type="SUPFAM" id="SSF46934">
    <property type="entry name" value="UBA-like"/>
    <property type="match status" value="1"/>
</dbReference>
<feature type="compositionally biased region" description="Acidic residues" evidence="13">
    <location>
        <begin position="2151"/>
        <end position="2173"/>
    </location>
</feature>
<feature type="region of interest" description="Disordered" evidence="13">
    <location>
        <begin position="2515"/>
        <end position="2536"/>
    </location>
</feature>
<dbReference type="InterPro" id="IPR000569">
    <property type="entry name" value="HECT_dom"/>
</dbReference>
<dbReference type="SUPFAM" id="SSF56204">
    <property type="entry name" value="Hect, E3 ligase catalytic domain"/>
    <property type="match status" value="1"/>
</dbReference>
<dbReference type="Gene3D" id="1.25.10.10">
    <property type="entry name" value="Leucine-rich Repeat Variant"/>
    <property type="match status" value="1"/>
</dbReference>
<evidence type="ECO:0000259" key="15">
    <source>
        <dbReference type="PROSITE" id="PS50237"/>
    </source>
</evidence>
<evidence type="ECO:0000256" key="11">
    <source>
        <dbReference type="ARBA" id="ARBA00076267"/>
    </source>
</evidence>
<feature type="region of interest" description="Disordered" evidence="13">
    <location>
        <begin position="2860"/>
        <end position="2929"/>
    </location>
</feature>
<dbReference type="InterPro" id="IPR035983">
    <property type="entry name" value="Hect_E3_ubiquitin_ligase"/>
</dbReference>
<feature type="compositionally biased region" description="Acidic residues" evidence="13">
    <location>
        <begin position="2029"/>
        <end position="2048"/>
    </location>
</feature>
<evidence type="ECO:0000256" key="3">
    <source>
        <dbReference type="ARBA" id="ARBA00004906"/>
    </source>
</evidence>
<feature type="compositionally biased region" description="Polar residues" evidence="13">
    <location>
        <begin position="2902"/>
        <end position="2911"/>
    </location>
</feature>
<evidence type="ECO:0000256" key="5">
    <source>
        <dbReference type="ARBA" id="ARBA00022448"/>
    </source>
</evidence>
<dbReference type="Pfam" id="PF00632">
    <property type="entry name" value="HECT"/>
    <property type="match status" value="1"/>
</dbReference>
<feature type="region of interest" description="Disordered" evidence="13">
    <location>
        <begin position="1570"/>
        <end position="1638"/>
    </location>
</feature>
<gene>
    <name evidence="16" type="ORF">TRICI_004450</name>
</gene>
<dbReference type="SMART" id="SM00119">
    <property type="entry name" value="HECTc"/>
    <property type="match status" value="1"/>
</dbReference>
<evidence type="ECO:0000256" key="10">
    <source>
        <dbReference type="ARBA" id="ARBA00034494"/>
    </source>
</evidence>
<dbReference type="PANTHER" id="PTHR11254:SF67">
    <property type="entry name" value="E3 UBIQUITIN-PROTEIN LIGASE HUWE1"/>
    <property type="match status" value="1"/>
</dbReference>
<evidence type="ECO:0000256" key="4">
    <source>
        <dbReference type="ARBA" id="ARBA00012485"/>
    </source>
</evidence>
<sequence>MTEVELAPKLDAFSSKWGRPRGDLCPWIPLLNRFDDILQKAVENYGLDDEYPKPVPVDLDEERLLISILDFTAFLMDKCSNRGIYSSVKSVACMLNSISPSIVASALKVCVKIAQRFAQSRTGRSNVTAIDPDKIFNLATFLPLSPWEQPGKSDISLYDFIDPNYQWSENASAFSLQYYIRTQSHQQQAQTTPSKGGNTDHSAQTQEGLTTLYISPNEVQELPAQDLLAKIFSILPKESWFSALNKARVAKACVNSEQGLRLRKELCKIQLLAIGFAACTFGEPTVENKILNRTPNILRQISDLVSPEFVNVPIKIRVLALETLDNMCNQVNKVSEILTALSANVNHGTLMSVIRNTINDLKANVEIDEDFTCSLFMVILQLAQASNAGTILVTAGLIPLVLEIVQLDTPYVRTLSNAIELIDHIVMDIPSTFQAFTQANGIEVLLKTIQKEIEYDLSPDRRETPPDYCLADYNLSYYRSQWVRALLGFVSNILNNNRTSERIHSLVDSPLMHVSQKIVRNPDIFGYRIVSLNLQILSSMLEHEPSSYSIMHEAKLIDTAVEVIPGLLDISNNYYSPVARFVSSLCHSEGGLQLVQDQGLLSMYFSKLTKNIVQNGSLKSLGSTFDLLVSDHPDLRQAMIKEVLKLLETLPQAIEPVSKSSRFFAETENVTARSDAIIDPSSDIMNVVSNVVGFFEGFLRNHLTRVEFIKQQGVSYLLDLFQIPNLPYDLAYSHAAFSLGSILRSLFDLDINSDYIQETMISKIVTTLDSVESLISAVPYEAQIVREESSLDPILRSLSQLNNFLYAFYQIVFVNPGTGYRIMFILDKLVSGTTLDGDASRDVVSRLGAVQRWCIWQEARSLDGLSGLFIEATKPLSIAGVSRNYRSLYETDEFKKVKEAEEQLEDSPSLFFVGVKVFRFLAHANSMLSSKLFSEFAAVCTNERAMSSRKKNGLKMAELIARVLVDHLNYRPLQEIAVDDFREAKYHTTVSVLVAIQKIMFKPWNNTLSCYLGVFVCFKQNQGIQMLMNLLKSLWDLPIESGATDAGSSLLVGSQKVILMLLTFFVSHKSILENSRVVSALTSREDRDSRSYFAPSQFFVECRIIVLDSLKDLWESDSLESRHHSVSQIMVDVMSKLLNYSGEDSGFNGRGDKGALPRELSWKYVTPSEDKVQAIAELGFNEADVRSALTKANDDVGDAAEILLRQEPDASSDVLSNISNDDFPLPLGHAPFGPDGSKLVTAADLNMLRDNVKENLIDRAINLLRSHTEIVHSISSLIIKAFSLPLLSGSRSERQKESLASAHKEVVSTILQVLSSLDYHDPNNSKAIGAISHLLGLVVQDSIFFGNCFEDLVESIELFVSLLEVSQAHEAEWYASVLLIIERLLSNLDVPVPEKRTFESSIPEVVKSMVPRIDTGLEQKIFDILVKPVEFKDEMSALATARLMVHFSKRPKRAETLMNSGIVVHLLRSLKQFAGCSNYDKLQTAIFIILRQTVETYDMIRETMVNEVKAWFSTSRVADASVFVKANYQLVARDPEIFIEVVGELCTFHDSALTNSNICLKEYTERKVRKAQENEKRMRKDLERLRSEENQADEPEQSEPNIAADRETSTTSTVKEDTPMEDVAHMGGDGTSTGGSKIPCVDKPSGVVKLLLSELFSLKKDDLFTVPERSEEALQAAIASKEKMEFKPSEHPNYMYFCAILHALIELLSSYNKCKLEFLNFSKKDIANPSSGSYGSSTSSLGTIPSTPLKPRSFALNMFLHELLPTGVLSESGHVVYQEWYTVSSLASACLMNLLTATTEKGKKSKYSAEVQNDPTLAFIRKFSLDAFAKVLKEIHLSNEFVDWRYSMLANLSELCHRLLASRNGFSSIGTNNDHVGDGAAIAKIMYDKKFATIFTTNIGQLDLNYPHAKKVVKLGLRFLNKLSMLALDISDELENENREDEAEEDILSDSDDYNREDTPDLFRNSTLGMFEVGENMYDNEEDLEEDEDSELQEDEEEIEYDGHDEALSDVDDDGSEDSMQDDSIQYNDGDDDEGDSDEGSDEDDEMNVEVIVESQDEDEDMDEDSDPGPYEEVEDESDWESYDEPDEEEEEEENILESIPRTTEGVAATLQEVPTGGTSTGASGVIHADSLLGGEDDGDMMYSQRTPEIGIDEEEESSDEEEENSEDDYPVDPFDEIGQQISRIGEYKLSVSNPLLSQPRRSQQRPITLHIGRGGGQGLHRPDGISAITQMVDGASEDPRSGSGALINDVLDHFSSVLGADGIMSNSDELGFHDIESLLRRDFGLHNRGHRSEDAFNSVQRVPTISTNGRWQEAALMFGVFNRAEVSGRVIDAIYNRMISYTREHKEKMGKIEKEVFGLEQELEELHEERARKRREKREEEEKKRREEEQAAREAEERQRELEQESGEVEEDADMENADEPGQQGANAEIGERSIVNIGGRDVDVTGMGIDPEFLEALPADIREEAFTQHLREMRSSRNQGGSGAVAGNREIAPEFLDALPDNIRQELLAQEALENRGRRQSRGDDEDDDHGPVDMDLASFLATLDPGLRQTLLLEQDDISLSSLPPDIAEEARQLRNRTVANFAGGGEERVANAGGGPLLRTIRRGDMRRDFFPPFGGDDDDDTEEGASASAYIDMAPPANKKPSKKHVAAAAMHLVDKAGVAALVRLLYLPQHRHQLGYLNDLLVSLCSNKQNRLDILNMVLHVLQDGSGDRQSLEKGFAQTSNRAKPGFNSSGKGGTPAKTLGSASKNSTENYVLSQEISPVTVMQQAIETLEALVANSGNVKYFFVSEHEHPVGMKKSKYKGKGKEKEREVPKEYKYPINLLLTMLDRSAIRDNNTTMELFSALLHEVTRSLPTMLKTQGDGSKDEESATAGDDSGPKDILEGEPSTIGEREHGEETTQSGKRANASSSSSKPKRTHKLIDPPYIPEHNLGRISHIIAAKECSGKTFQQILSVMQFLSAMPGVKSFFGNELLRSAMALGPVIIADLKELLENVRTAEKGSDLQGAALAKFSSGSADQAKLLRILTAIDYLFDTSRNNDEKPEEDSDTKRDDGAAYLKSLYESMTFGPLWGSLSDCLLLIQDRQDMIHVATALLPLIESLMVICKHSRVKEVQLRDQVKYEAKKNDIANEPLESLFFSFTDEHRKILNQIIRNNPQLMIGSFSILVKNPKSLEFDNKRKYFYRRIYPPSDQPSQTVSLSVRRDQVFLDSYKALYFKSADEIKRSRLNVRFQGEEGVDAGGVTREWFQVLSRQIFNPDYALFSPVASDRTTFHPNRTSWVNPEHLSFFKFIGRIIGKAIYDLRVLDCHFSRAVYKKILGKAVSIKDMETLDLDYYKSLVWMLENDITDIITETFSIEAEDYGEQKVIDLKPGGRDIPVTEENKREYVNLVVDYRLLRSVEDQMAHFLEGFHDIIPKEVVAIFDEQELELLISGMPDIDLDDWRNNTEYHNYTASSPQIKWFWRAVRSFDAEEKAKLLQFATGTSKVPLNGFAQLEGMNGISKFNIHRDFGSKDRLPSSHTCFNQIDLPEYDSYETLRGSLLMAITEGKEGFGFA</sequence>
<dbReference type="FunFam" id="3.30.2160.10:FF:000001">
    <property type="entry name" value="E3 ubiquitin-protein ligase NEDD4-like"/>
    <property type="match status" value="1"/>
</dbReference>
<evidence type="ECO:0000256" key="13">
    <source>
        <dbReference type="SAM" id="MobiDB-lite"/>
    </source>
</evidence>
<evidence type="ECO:0000259" key="14">
    <source>
        <dbReference type="PROSITE" id="PS50030"/>
    </source>
</evidence>
<dbReference type="GO" id="GO:0000209">
    <property type="term" value="P:protein polyubiquitination"/>
    <property type="evidence" value="ECO:0007669"/>
    <property type="project" value="TreeGrafter"/>
</dbReference>
<dbReference type="PROSITE" id="PS50030">
    <property type="entry name" value="UBA"/>
    <property type="match status" value="1"/>
</dbReference>
<evidence type="ECO:0000256" key="2">
    <source>
        <dbReference type="ARBA" id="ARBA00004123"/>
    </source>
</evidence>
<keyword evidence="8" id="KW-0509">mRNA transport</keyword>
<dbReference type="Gene3D" id="3.30.2410.10">
    <property type="entry name" value="Hect, E3 ligase catalytic domain"/>
    <property type="match status" value="1"/>
</dbReference>
<dbReference type="InterPro" id="IPR009060">
    <property type="entry name" value="UBA-like_sf"/>
</dbReference>
<keyword evidence="5" id="KW-0813">Transport</keyword>
<feature type="region of interest" description="Disordered" evidence="13">
    <location>
        <begin position="2368"/>
        <end position="2434"/>
    </location>
</feature>
<feature type="domain" description="UBA" evidence="14">
    <location>
        <begin position="1166"/>
        <end position="1206"/>
    </location>
</feature>
<dbReference type="InterPro" id="IPR025527">
    <property type="entry name" value="HUWE1/Rev1_UBM"/>
</dbReference>
<feature type="compositionally biased region" description="Acidic residues" evidence="13">
    <location>
        <begin position="2405"/>
        <end position="2420"/>
    </location>
</feature>
<dbReference type="EC" id="2.3.2.26" evidence="4"/>
<evidence type="ECO:0000256" key="8">
    <source>
        <dbReference type="ARBA" id="ARBA00022816"/>
    </source>
</evidence>
<comment type="similarity">
    <text evidence="10">Belongs to the UPL family. TOM1/PTR1 subfamily.</text>
</comment>
<feature type="domain" description="HECT" evidence="15">
    <location>
        <begin position="3221"/>
        <end position="3557"/>
    </location>
</feature>
<dbReference type="UniPathway" id="UPA00143"/>